<feature type="domain" description="FecR protein" evidence="2">
    <location>
        <begin position="111"/>
        <end position="201"/>
    </location>
</feature>
<protein>
    <submittedName>
        <fullName evidence="4">Putative FecR</fullName>
    </submittedName>
</protein>
<keyword evidence="1" id="KW-0472">Membrane</keyword>
<accession>A0A177G5W4</accession>
<dbReference type="Proteomes" id="UP000077349">
    <property type="component" value="Unassembled WGS sequence"/>
</dbReference>
<feature type="domain" description="FecR N-terminal" evidence="3">
    <location>
        <begin position="8"/>
        <end position="48"/>
    </location>
</feature>
<dbReference type="Pfam" id="PF16220">
    <property type="entry name" value="DUF4880"/>
    <property type="match status" value="1"/>
</dbReference>
<keyword evidence="1" id="KW-0812">Transmembrane</keyword>
<sequence length="319" mass="35001">MEKTTATRAAALWHVKLQDDPNNPELLRQFDVWLKADPRHPQAWAEVNKTITLLQQAAPERRRAERPAAQAAHKPVWKRRAFQSWAGGLAALACVSMFVFAPDAMIWAQADYSTGYSQTKEVRLRDGSIVQLAPRSAIAIRFTQTARIVTLLRGQGLFTVHHNAQRPFTVKAGAVTATDLGTVFDVAMEDNHTTVAVKEGSSRVAAPGALGATQDLYAGDWLRESGHTTQTGKQNPEMVGAWATGLLVARAMRVSDFVAALRPWSHRHIFVLDQQLAEKRVTGVYNVRDPMQALRLAVRPHGGNVQTVLPDLALVTGPG</sequence>
<dbReference type="EMBL" id="LVHD01000096">
    <property type="protein sequence ID" value="OAG75216.1"/>
    <property type="molecule type" value="Genomic_DNA"/>
</dbReference>
<dbReference type="InterPro" id="IPR032623">
    <property type="entry name" value="FecR_N"/>
</dbReference>
<evidence type="ECO:0000313" key="5">
    <source>
        <dbReference type="Proteomes" id="UP000077349"/>
    </source>
</evidence>
<dbReference type="PANTHER" id="PTHR30273">
    <property type="entry name" value="PERIPLASMIC SIGNAL SENSOR AND SIGMA FACTOR ACTIVATOR FECR-RELATED"/>
    <property type="match status" value="1"/>
</dbReference>
<dbReference type="InterPro" id="IPR012373">
    <property type="entry name" value="Ferrdict_sens_TM"/>
</dbReference>
<evidence type="ECO:0000256" key="1">
    <source>
        <dbReference type="SAM" id="Phobius"/>
    </source>
</evidence>
<gene>
    <name evidence="4" type="ORF">Amal_03615</name>
</gene>
<name>A0A177G5W4_9PROT</name>
<evidence type="ECO:0000259" key="2">
    <source>
        <dbReference type="Pfam" id="PF04773"/>
    </source>
</evidence>
<dbReference type="PIRSF" id="PIRSF018266">
    <property type="entry name" value="FecR"/>
    <property type="match status" value="1"/>
</dbReference>
<dbReference type="GO" id="GO:0016989">
    <property type="term" value="F:sigma factor antagonist activity"/>
    <property type="evidence" value="ECO:0007669"/>
    <property type="project" value="TreeGrafter"/>
</dbReference>
<feature type="transmembrane region" description="Helical" evidence="1">
    <location>
        <begin position="85"/>
        <end position="108"/>
    </location>
</feature>
<evidence type="ECO:0000259" key="3">
    <source>
        <dbReference type="Pfam" id="PF16220"/>
    </source>
</evidence>
<dbReference type="InterPro" id="IPR006860">
    <property type="entry name" value="FecR"/>
</dbReference>
<dbReference type="PATRIC" id="fig|178901.16.peg.3885"/>
<dbReference type="Gene3D" id="2.60.120.1440">
    <property type="match status" value="1"/>
</dbReference>
<dbReference type="AlphaFoldDB" id="A0A177G5W4"/>
<reference evidence="4 5" key="1">
    <citation type="submission" date="2016-03" db="EMBL/GenBank/DDBJ databases">
        <title>Draft genome sequence of Acetobacter malorum CECT 7742, a strain isolated from strawberry vinegar.</title>
        <authorList>
            <person name="Sainz F."/>
            <person name="Mas A."/>
            <person name="Torija M.J."/>
        </authorList>
    </citation>
    <scope>NUCLEOTIDE SEQUENCE [LARGE SCALE GENOMIC DNA]</scope>
    <source>
        <strain evidence="4 5">CECT 7742</strain>
    </source>
</reference>
<organism evidence="4 5">
    <name type="scientific">Acetobacter malorum</name>
    <dbReference type="NCBI Taxonomy" id="178901"/>
    <lineage>
        <taxon>Bacteria</taxon>
        <taxon>Pseudomonadati</taxon>
        <taxon>Pseudomonadota</taxon>
        <taxon>Alphaproteobacteria</taxon>
        <taxon>Acetobacterales</taxon>
        <taxon>Acetobacteraceae</taxon>
        <taxon>Acetobacter</taxon>
    </lineage>
</organism>
<comment type="caution">
    <text evidence="4">The sequence shown here is derived from an EMBL/GenBank/DDBJ whole genome shotgun (WGS) entry which is preliminary data.</text>
</comment>
<dbReference type="Pfam" id="PF04773">
    <property type="entry name" value="FecR"/>
    <property type="match status" value="1"/>
</dbReference>
<proteinExistence type="predicted"/>
<keyword evidence="1" id="KW-1133">Transmembrane helix</keyword>
<dbReference type="PANTHER" id="PTHR30273:SF2">
    <property type="entry name" value="PROTEIN FECR"/>
    <property type="match status" value="1"/>
</dbReference>
<evidence type="ECO:0000313" key="4">
    <source>
        <dbReference type="EMBL" id="OAG75216.1"/>
    </source>
</evidence>